<accession>A0A9P9FV36</accession>
<dbReference type="Proteomes" id="UP000738349">
    <property type="component" value="Unassembled WGS sequence"/>
</dbReference>
<protein>
    <submittedName>
        <fullName evidence="2">Uncharacterized protein</fullName>
    </submittedName>
</protein>
<evidence type="ECO:0000256" key="1">
    <source>
        <dbReference type="SAM" id="MobiDB-lite"/>
    </source>
</evidence>
<keyword evidence="3" id="KW-1185">Reference proteome</keyword>
<dbReference type="EMBL" id="JAGMUV010000001">
    <property type="protein sequence ID" value="KAH7176581.1"/>
    <property type="molecule type" value="Genomic_DNA"/>
</dbReference>
<gene>
    <name evidence="2" type="ORF">EDB81DRAFT_43477</name>
</gene>
<feature type="region of interest" description="Disordered" evidence="1">
    <location>
        <begin position="53"/>
        <end position="74"/>
    </location>
</feature>
<sequence>MRDKVDKLLQTIEELQSSESANQLTARRAERELREEKEKTLRLGRELEGWKNMRNEKNSGSMMGSVRSRMGPWRVSEGDDASVIDVPRRKSSLSRVPSLTKGFL</sequence>
<dbReference type="AlphaFoldDB" id="A0A9P9FV36"/>
<dbReference type="OrthoDB" id="6108017at2759"/>
<comment type="caution">
    <text evidence="2">The sequence shown here is derived from an EMBL/GenBank/DDBJ whole genome shotgun (WGS) entry which is preliminary data.</text>
</comment>
<name>A0A9P9FV36_9HYPO</name>
<organism evidence="2 3">
    <name type="scientific">Dactylonectria macrodidyma</name>
    <dbReference type="NCBI Taxonomy" id="307937"/>
    <lineage>
        <taxon>Eukaryota</taxon>
        <taxon>Fungi</taxon>
        <taxon>Dikarya</taxon>
        <taxon>Ascomycota</taxon>
        <taxon>Pezizomycotina</taxon>
        <taxon>Sordariomycetes</taxon>
        <taxon>Hypocreomycetidae</taxon>
        <taxon>Hypocreales</taxon>
        <taxon>Nectriaceae</taxon>
        <taxon>Dactylonectria</taxon>
    </lineage>
</organism>
<evidence type="ECO:0000313" key="2">
    <source>
        <dbReference type="EMBL" id="KAH7176581.1"/>
    </source>
</evidence>
<evidence type="ECO:0000313" key="3">
    <source>
        <dbReference type="Proteomes" id="UP000738349"/>
    </source>
</evidence>
<proteinExistence type="predicted"/>
<feature type="compositionally biased region" description="Low complexity" evidence="1">
    <location>
        <begin position="59"/>
        <end position="71"/>
    </location>
</feature>
<reference evidence="2" key="1">
    <citation type="journal article" date="2021" name="Nat. Commun.">
        <title>Genetic determinants of endophytism in the Arabidopsis root mycobiome.</title>
        <authorList>
            <person name="Mesny F."/>
            <person name="Miyauchi S."/>
            <person name="Thiergart T."/>
            <person name="Pickel B."/>
            <person name="Atanasova L."/>
            <person name="Karlsson M."/>
            <person name="Huettel B."/>
            <person name="Barry K.W."/>
            <person name="Haridas S."/>
            <person name="Chen C."/>
            <person name="Bauer D."/>
            <person name="Andreopoulos W."/>
            <person name="Pangilinan J."/>
            <person name="LaButti K."/>
            <person name="Riley R."/>
            <person name="Lipzen A."/>
            <person name="Clum A."/>
            <person name="Drula E."/>
            <person name="Henrissat B."/>
            <person name="Kohler A."/>
            <person name="Grigoriev I.V."/>
            <person name="Martin F.M."/>
            <person name="Hacquard S."/>
        </authorList>
    </citation>
    <scope>NUCLEOTIDE SEQUENCE</scope>
    <source>
        <strain evidence="2">MPI-CAGE-AT-0147</strain>
    </source>
</reference>